<sequence>MEKILRVEHHKLISALFALFFAMCITAYGSFNAFVGAFSENLIALVIAIPLLIFFLFLSYFFFKIAINYNTYYLLKYNERGFSYLHQPNIKGTTRSMTIQTFEKYYYKPKYYNFPFLYVKAFQLANNKIEIVYENNRIEKFPVELSQEKTKKGIVLLNSWLDAYNKKNIK</sequence>
<dbReference type="AlphaFoldDB" id="A0A3P3WCL0"/>
<organism evidence="2 3">
    <name type="scientific">Paenimyroides tangerinum</name>
    <dbReference type="NCBI Taxonomy" id="2488728"/>
    <lineage>
        <taxon>Bacteria</taxon>
        <taxon>Pseudomonadati</taxon>
        <taxon>Bacteroidota</taxon>
        <taxon>Flavobacteriia</taxon>
        <taxon>Flavobacteriales</taxon>
        <taxon>Flavobacteriaceae</taxon>
        <taxon>Paenimyroides</taxon>
    </lineage>
</organism>
<keyword evidence="1" id="KW-0812">Transmembrane</keyword>
<evidence type="ECO:0000256" key="1">
    <source>
        <dbReference type="SAM" id="Phobius"/>
    </source>
</evidence>
<dbReference type="Proteomes" id="UP000275719">
    <property type="component" value="Unassembled WGS sequence"/>
</dbReference>
<evidence type="ECO:0000313" key="2">
    <source>
        <dbReference type="EMBL" id="RRJ92790.1"/>
    </source>
</evidence>
<feature type="transmembrane region" description="Helical" evidence="1">
    <location>
        <begin position="43"/>
        <end position="63"/>
    </location>
</feature>
<comment type="caution">
    <text evidence="2">The sequence shown here is derived from an EMBL/GenBank/DDBJ whole genome shotgun (WGS) entry which is preliminary data.</text>
</comment>
<name>A0A3P3WCL0_9FLAO</name>
<keyword evidence="1" id="KW-0472">Membrane</keyword>
<proteinExistence type="predicted"/>
<feature type="transmembrane region" description="Helical" evidence="1">
    <location>
        <begin position="12"/>
        <end position="31"/>
    </location>
</feature>
<dbReference type="RefSeq" id="WP_125016839.1">
    <property type="nucleotide sequence ID" value="NZ_RQVQ01000003.1"/>
</dbReference>
<accession>A0A3P3WCL0</accession>
<keyword evidence="3" id="KW-1185">Reference proteome</keyword>
<reference evidence="2 3" key="1">
    <citation type="submission" date="2018-11" db="EMBL/GenBank/DDBJ databases">
        <title>Flavobacterium sp. nov., YIM 102701-2 draft genome.</title>
        <authorList>
            <person name="Li G."/>
            <person name="Jiang Y."/>
        </authorList>
    </citation>
    <scope>NUCLEOTIDE SEQUENCE [LARGE SCALE GENOMIC DNA]</scope>
    <source>
        <strain evidence="2 3">YIM 102701-2</strain>
    </source>
</reference>
<gene>
    <name evidence="2" type="ORF">EG240_01885</name>
</gene>
<dbReference type="EMBL" id="RQVQ01000003">
    <property type="protein sequence ID" value="RRJ92790.1"/>
    <property type="molecule type" value="Genomic_DNA"/>
</dbReference>
<protein>
    <submittedName>
        <fullName evidence="2">Uncharacterized protein</fullName>
    </submittedName>
</protein>
<evidence type="ECO:0000313" key="3">
    <source>
        <dbReference type="Proteomes" id="UP000275719"/>
    </source>
</evidence>
<keyword evidence="1" id="KW-1133">Transmembrane helix</keyword>